<gene>
    <name evidence="8" type="ORF">MUG84_21855</name>
</gene>
<evidence type="ECO:0000259" key="6">
    <source>
        <dbReference type="Pfam" id="PF04542"/>
    </source>
</evidence>
<dbReference type="PANTHER" id="PTHR43133:SF8">
    <property type="entry name" value="RNA POLYMERASE SIGMA FACTOR HI_1459-RELATED"/>
    <property type="match status" value="1"/>
</dbReference>
<dbReference type="InterPro" id="IPR014284">
    <property type="entry name" value="RNA_pol_sigma-70_dom"/>
</dbReference>
<dbReference type="InterPro" id="IPR013324">
    <property type="entry name" value="RNA_pol_sigma_r3/r4-like"/>
</dbReference>
<reference evidence="8" key="1">
    <citation type="submission" date="2022-04" db="EMBL/GenBank/DDBJ databases">
        <title>Paenibacillus mangrovi sp. nov., a novel endophytic bacterium isolated from bark of Kandelia candel.</title>
        <authorList>
            <person name="Tuo L."/>
        </authorList>
    </citation>
    <scope>NUCLEOTIDE SEQUENCE</scope>
    <source>
        <strain evidence="8">KQZ6P-2</strain>
    </source>
</reference>
<dbReference type="GO" id="GO:0006352">
    <property type="term" value="P:DNA-templated transcription initiation"/>
    <property type="evidence" value="ECO:0007669"/>
    <property type="project" value="InterPro"/>
</dbReference>
<keyword evidence="2" id="KW-0805">Transcription regulation</keyword>
<evidence type="ECO:0000259" key="7">
    <source>
        <dbReference type="Pfam" id="PF08281"/>
    </source>
</evidence>
<evidence type="ECO:0000313" key="9">
    <source>
        <dbReference type="Proteomes" id="UP001139347"/>
    </source>
</evidence>
<comment type="similarity">
    <text evidence="1">Belongs to the sigma-70 factor family. ECF subfamily.</text>
</comment>
<dbReference type="NCBIfam" id="TIGR02937">
    <property type="entry name" value="sigma70-ECF"/>
    <property type="match status" value="1"/>
</dbReference>
<dbReference type="EMBL" id="JALIRP010000011">
    <property type="protein sequence ID" value="MCJ8014346.1"/>
    <property type="molecule type" value="Genomic_DNA"/>
</dbReference>
<protein>
    <submittedName>
        <fullName evidence="8">Sigma-70 family RNA polymerase sigma factor</fullName>
    </submittedName>
</protein>
<feature type="domain" description="RNA polymerase sigma factor 70 region 4 type 2" evidence="7">
    <location>
        <begin position="98"/>
        <end position="148"/>
    </location>
</feature>
<dbReference type="GO" id="GO:0003677">
    <property type="term" value="F:DNA binding"/>
    <property type="evidence" value="ECO:0007669"/>
    <property type="project" value="UniProtKB-KW"/>
</dbReference>
<sequence>MLIHKELEDLYPKLKYVCLSMTGNSWDAEDLAHDSMLKAIKFCQKDPSGKREASLPLLTTIARNHWIDQLRKRSREAIGQTMEEPSREKTLEQLLSGLDTLMERLTPKQLLVFVLKEIFEYRLSDIAISLQLNETAVKSLLYRARRKLNENEPAEIPAASQEWDLVDADWFQRQLLVAIRLEQPELLRKLALSLRTANQANQSPVRLSSHIGSNSPSLHLRAA</sequence>
<dbReference type="Gene3D" id="1.10.1740.10">
    <property type="match status" value="1"/>
</dbReference>
<evidence type="ECO:0000256" key="3">
    <source>
        <dbReference type="ARBA" id="ARBA00023082"/>
    </source>
</evidence>
<dbReference type="GO" id="GO:0016987">
    <property type="term" value="F:sigma factor activity"/>
    <property type="evidence" value="ECO:0007669"/>
    <property type="project" value="UniProtKB-KW"/>
</dbReference>
<comment type="caution">
    <text evidence="8">The sequence shown here is derived from an EMBL/GenBank/DDBJ whole genome shotgun (WGS) entry which is preliminary data.</text>
</comment>
<evidence type="ECO:0000256" key="4">
    <source>
        <dbReference type="ARBA" id="ARBA00023125"/>
    </source>
</evidence>
<keyword evidence="4" id="KW-0238">DNA-binding</keyword>
<keyword evidence="5" id="KW-0804">Transcription</keyword>
<dbReference type="Pfam" id="PF08281">
    <property type="entry name" value="Sigma70_r4_2"/>
    <property type="match status" value="1"/>
</dbReference>
<feature type="domain" description="RNA polymerase sigma-70 region 2" evidence="6">
    <location>
        <begin position="8"/>
        <end position="75"/>
    </location>
</feature>
<proteinExistence type="inferred from homology"/>
<dbReference type="InterPro" id="IPR007627">
    <property type="entry name" value="RNA_pol_sigma70_r2"/>
</dbReference>
<dbReference type="InterPro" id="IPR013325">
    <property type="entry name" value="RNA_pol_sigma_r2"/>
</dbReference>
<dbReference type="InterPro" id="IPR039425">
    <property type="entry name" value="RNA_pol_sigma-70-like"/>
</dbReference>
<dbReference type="AlphaFoldDB" id="A0A9X1WTK5"/>
<dbReference type="InterPro" id="IPR036388">
    <property type="entry name" value="WH-like_DNA-bd_sf"/>
</dbReference>
<dbReference type="Gene3D" id="1.10.10.10">
    <property type="entry name" value="Winged helix-like DNA-binding domain superfamily/Winged helix DNA-binding domain"/>
    <property type="match status" value="1"/>
</dbReference>
<dbReference type="PANTHER" id="PTHR43133">
    <property type="entry name" value="RNA POLYMERASE ECF-TYPE SIGMA FACTO"/>
    <property type="match status" value="1"/>
</dbReference>
<dbReference type="RefSeq" id="WP_244728923.1">
    <property type="nucleotide sequence ID" value="NZ_JALIRP010000011.1"/>
</dbReference>
<evidence type="ECO:0000256" key="1">
    <source>
        <dbReference type="ARBA" id="ARBA00010641"/>
    </source>
</evidence>
<dbReference type="SUPFAM" id="SSF88659">
    <property type="entry name" value="Sigma3 and sigma4 domains of RNA polymerase sigma factors"/>
    <property type="match status" value="1"/>
</dbReference>
<evidence type="ECO:0000256" key="2">
    <source>
        <dbReference type="ARBA" id="ARBA00023015"/>
    </source>
</evidence>
<dbReference type="Proteomes" id="UP001139347">
    <property type="component" value="Unassembled WGS sequence"/>
</dbReference>
<evidence type="ECO:0000256" key="5">
    <source>
        <dbReference type="ARBA" id="ARBA00023163"/>
    </source>
</evidence>
<dbReference type="Pfam" id="PF04542">
    <property type="entry name" value="Sigma70_r2"/>
    <property type="match status" value="1"/>
</dbReference>
<accession>A0A9X1WTK5</accession>
<organism evidence="8 9">
    <name type="scientific">Paenibacillus mangrovi</name>
    <dbReference type="NCBI Taxonomy" id="2931978"/>
    <lineage>
        <taxon>Bacteria</taxon>
        <taxon>Bacillati</taxon>
        <taxon>Bacillota</taxon>
        <taxon>Bacilli</taxon>
        <taxon>Bacillales</taxon>
        <taxon>Paenibacillaceae</taxon>
        <taxon>Paenibacillus</taxon>
    </lineage>
</organism>
<keyword evidence="9" id="KW-1185">Reference proteome</keyword>
<name>A0A9X1WTK5_9BACL</name>
<keyword evidence="3" id="KW-0731">Sigma factor</keyword>
<dbReference type="SUPFAM" id="SSF88946">
    <property type="entry name" value="Sigma2 domain of RNA polymerase sigma factors"/>
    <property type="match status" value="1"/>
</dbReference>
<evidence type="ECO:0000313" key="8">
    <source>
        <dbReference type="EMBL" id="MCJ8014346.1"/>
    </source>
</evidence>
<dbReference type="InterPro" id="IPR013249">
    <property type="entry name" value="RNA_pol_sigma70_r4_t2"/>
</dbReference>